<dbReference type="AlphaFoldDB" id="A0A9J6H0L5"/>
<gene>
    <name evidence="9" type="ORF">HPB48_018798</name>
</gene>
<evidence type="ECO:0000256" key="1">
    <source>
        <dbReference type="ARBA" id="ARBA00004613"/>
    </source>
</evidence>
<dbReference type="VEuPathDB" id="VectorBase:HLOH_055681"/>
<evidence type="ECO:0000256" key="2">
    <source>
        <dbReference type="ARBA" id="ARBA00006348"/>
    </source>
</evidence>
<reference evidence="9 10" key="1">
    <citation type="journal article" date="2020" name="Cell">
        <title>Large-Scale Comparative Analyses of Tick Genomes Elucidate Their Genetic Diversity and Vector Capacities.</title>
        <authorList>
            <consortium name="Tick Genome and Microbiome Consortium (TIGMIC)"/>
            <person name="Jia N."/>
            <person name="Wang J."/>
            <person name="Shi W."/>
            <person name="Du L."/>
            <person name="Sun Y."/>
            <person name="Zhan W."/>
            <person name="Jiang J.F."/>
            <person name="Wang Q."/>
            <person name="Zhang B."/>
            <person name="Ji P."/>
            <person name="Bell-Sakyi L."/>
            <person name="Cui X.M."/>
            <person name="Yuan T.T."/>
            <person name="Jiang B.G."/>
            <person name="Yang W.F."/>
            <person name="Lam T.T."/>
            <person name="Chang Q.C."/>
            <person name="Ding S.J."/>
            <person name="Wang X.J."/>
            <person name="Zhu J.G."/>
            <person name="Ruan X.D."/>
            <person name="Zhao L."/>
            <person name="Wei J.T."/>
            <person name="Ye R.Z."/>
            <person name="Que T.C."/>
            <person name="Du C.H."/>
            <person name="Zhou Y.H."/>
            <person name="Cheng J.X."/>
            <person name="Dai P.F."/>
            <person name="Guo W.B."/>
            <person name="Han X.H."/>
            <person name="Huang E.J."/>
            <person name="Li L.F."/>
            <person name="Wei W."/>
            <person name="Gao Y.C."/>
            <person name="Liu J.Z."/>
            <person name="Shao H.Z."/>
            <person name="Wang X."/>
            <person name="Wang C.C."/>
            <person name="Yang T.C."/>
            <person name="Huo Q.B."/>
            <person name="Li W."/>
            <person name="Chen H.Y."/>
            <person name="Chen S.E."/>
            <person name="Zhou L.G."/>
            <person name="Ni X.B."/>
            <person name="Tian J.H."/>
            <person name="Sheng Y."/>
            <person name="Liu T."/>
            <person name="Pan Y.S."/>
            <person name="Xia L.Y."/>
            <person name="Li J."/>
            <person name="Zhao F."/>
            <person name="Cao W.C."/>
        </authorList>
    </citation>
    <scope>NUCLEOTIDE SEQUENCE [LARGE SCALE GENOMIC DNA]</scope>
    <source>
        <strain evidence="9">HaeL-2018</strain>
    </source>
</reference>
<dbReference type="PANTHER" id="PTHR12738">
    <property type="entry name" value="NEUROENDOCRINE PROTEIN 7B2"/>
    <property type="match status" value="1"/>
</dbReference>
<keyword evidence="4" id="KW-0813">Transport</keyword>
<accession>A0A9J6H0L5</accession>
<dbReference type="InterPro" id="IPR007945">
    <property type="entry name" value="Secretogranin_V"/>
</dbReference>
<comment type="subcellular location">
    <subcellularLocation>
        <location evidence="1">Secreted</location>
    </subcellularLocation>
</comment>
<dbReference type="GO" id="GO:0030141">
    <property type="term" value="C:secretory granule"/>
    <property type="evidence" value="ECO:0007669"/>
    <property type="project" value="InterPro"/>
</dbReference>
<dbReference type="EMBL" id="JABSTR010000010">
    <property type="protein sequence ID" value="KAH9380601.1"/>
    <property type="molecule type" value="Genomic_DNA"/>
</dbReference>
<protein>
    <recommendedName>
        <fullName evidence="3">Neuroendocrine protein 7B2</fullName>
    </recommendedName>
</protein>
<evidence type="ECO:0000256" key="3">
    <source>
        <dbReference type="ARBA" id="ARBA00019589"/>
    </source>
</evidence>
<proteinExistence type="inferred from homology"/>
<evidence type="ECO:0000256" key="4">
    <source>
        <dbReference type="ARBA" id="ARBA00022448"/>
    </source>
</evidence>
<evidence type="ECO:0000256" key="8">
    <source>
        <dbReference type="ARBA" id="ARBA00023186"/>
    </source>
</evidence>
<name>A0A9J6H0L5_HAELO</name>
<dbReference type="GO" id="GO:0030234">
    <property type="term" value="F:enzyme regulator activity"/>
    <property type="evidence" value="ECO:0007669"/>
    <property type="project" value="TreeGrafter"/>
</dbReference>
<keyword evidence="10" id="KW-1185">Reference proteome</keyword>
<comment type="caution">
    <text evidence="9">The sequence shown here is derived from an EMBL/GenBank/DDBJ whole genome shotgun (WGS) entry which is preliminary data.</text>
</comment>
<dbReference type="Proteomes" id="UP000821853">
    <property type="component" value="Chromosome 8"/>
</dbReference>
<evidence type="ECO:0000313" key="9">
    <source>
        <dbReference type="EMBL" id="KAH9380601.1"/>
    </source>
</evidence>
<organism evidence="9 10">
    <name type="scientific">Haemaphysalis longicornis</name>
    <name type="common">Bush tick</name>
    <dbReference type="NCBI Taxonomy" id="44386"/>
    <lineage>
        <taxon>Eukaryota</taxon>
        <taxon>Metazoa</taxon>
        <taxon>Ecdysozoa</taxon>
        <taxon>Arthropoda</taxon>
        <taxon>Chelicerata</taxon>
        <taxon>Arachnida</taxon>
        <taxon>Acari</taxon>
        <taxon>Parasitiformes</taxon>
        <taxon>Ixodida</taxon>
        <taxon>Ixodoidea</taxon>
        <taxon>Ixodidae</taxon>
        <taxon>Haemaphysalinae</taxon>
        <taxon>Haemaphysalis</taxon>
    </lineage>
</organism>
<dbReference type="GO" id="GO:0007218">
    <property type="term" value="P:neuropeptide signaling pathway"/>
    <property type="evidence" value="ECO:0007669"/>
    <property type="project" value="InterPro"/>
</dbReference>
<keyword evidence="8" id="KW-0143">Chaperone</keyword>
<keyword evidence="7" id="KW-1015">Disulfide bond</keyword>
<dbReference type="Pfam" id="PF05281">
    <property type="entry name" value="Secretogranin_V"/>
    <property type="match status" value="1"/>
</dbReference>
<keyword evidence="5" id="KW-0964">Secreted</keyword>
<dbReference type="OrthoDB" id="9922675at2759"/>
<evidence type="ECO:0000256" key="5">
    <source>
        <dbReference type="ARBA" id="ARBA00022525"/>
    </source>
</evidence>
<dbReference type="GO" id="GO:0046883">
    <property type="term" value="P:regulation of hormone secretion"/>
    <property type="evidence" value="ECO:0007669"/>
    <property type="project" value="TreeGrafter"/>
</dbReference>
<sequence length="96" mass="10541">MSLAAEDGCLEEFENTAAFSRDYQAAQDCMCDSEHMFDCPGATQENEIDALARSIQNEGLMESTLDRIVQHIDPTVPVRHRPASSLHPGCCSPVVE</sequence>
<evidence type="ECO:0000256" key="6">
    <source>
        <dbReference type="ARBA" id="ARBA00022729"/>
    </source>
</evidence>
<evidence type="ECO:0000256" key="7">
    <source>
        <dbReference type="ARBA" id="ARBA00023157"/>
    </source>
</evidence>
<dbReference type="PANTHER" id="PTHR12738:SF0">
    <property type="entry name" value="NEUROENDOCRINE PROTEIN 7B2"/>
    <property type="match status" value="1"/>
</dbReference>
<comment type="similarity">
    <text evidence="2">Belongs to the 7B2 family.</text>
</comment>
<keyword evidence="6" id="KW-0732">Signal</keyword>
<evidence type="ECO:0000313" key="10">
    <source>
        <dbReference type="Proteomes" id="UP000821853"/>
    </source>
</evidence>
<dbReference type="GO" id="GO:0005576">
    <property type="term" value="C:extracellular region"/>
    <property type="evidence" value="ECO:0007669"/>
    <property type="project" value="UniProtKB-SubCell"/>
</dbReference>